<reference evidence="2" key="2">
    <citation type="submission" date="2022-10" db="EMBL/GenBank/DDBJ databases">
        <authorList>
            <consortium name="ENA_rothamsted_submissions"/>
            <consortium name="culmorum"/>
            <person name="King R."/>
        </authorList>
    </citation>
    <scope>NUCLEOTIDE SEQUENCE</scope>
</reference>
<dbReference type="AlphaFoldDB" id="A0A9N9RAY5"/>
<dbReference type="Proteomes" id="UP001153714">
    <property type="component" value="Chromosome 5"/>
</dbReference>
<gene>
    <name evidence="2" type="ORF">DIATSA_LOCUS10550</name>
</gene>
<dbReference type="OrthoDB" id="7312288at2759"/>
<dbReference type="EMBL" id="OU893336">
    <property type="protein sequence ID" value="CAG9793083.1"/>
    <property type="molecule type" value="Genomic_DNA"/>
</dbReference>
<feature type="region of interest" description="Disordered" evidence="1">
    <location>
        <begin position="435"/>
        <end position="471"/>
    </location>
</feature>
<feature type="region of interest" description="Disordered" evidence="1">
    <location>
        <begin position="63"/>
        <end position="83"/>
    </location>
</feature>
<feature type="region of interest" description="Disordered" evidence="1">
    <location>
        <begin position="1"/>
        <end position="25"/>
    </location>
</feature>
<feature type="compositionally biased region" description="Basic and acidic residues" evidence="1">
    <location>
        <begin position="16"/>
        <end position="25"/>
    </location>
</feature>
<evidence type="ECO:0000313" key="3">
    <source>
        <dbReference type="Proteomes" id="UP001153714"/>
    </source>
</evidence>
<evidence type="ECO:0000313" key="2">
    <source>
        <dbReference type="EMBL" id="CAG9793083.1"/>
    </source>
</evidence>
<feature type="compositionally biased region" description="Polar residues" evidence="1">
    <location>
        <begin position="545"/>
        <end position="572"/>
    </location>
</feature>
<sequence>MSELKKKPSGAAYKRKAMEKEEKHQNVIKHTKPIEFYFSKLKSDDAESSNAIYHASATEPIQCEIPTSSKQPQDLPAPTPPTPPAVEVERQLQNKLVIVDCDPWVNVPLNALKRLVGCLQEIYSFFTASTQRWETLQAQILLDACKSLKESFPEIRDALIAIESNPEQKRSVLCEAKGIRLKLERLETAFMTVFWDFILVHMNKTNKNLQSVDIDICTVIQINDSLIQIISAERENFYKYEQQALELSLVKEYEKDTKRIRKRKLTADESADDITFSLSGRETFRVAVYLVIIDRLVVELQKRREAYSNFYSKFSFLRNLINLNNEEVKNKANILVTMYSGYLEKCFVDECIHLRSYLITIARDGELPRTTNAILQIIRNRELETIYPNVDIALRMCVSTAVSNCSGNMFSRGKKIVAACLENCSSPEAVLDTHSDLGESPSLLQPDRENLPNSDHDKTRQFNSATKNKENTEVSTCLSNYSQQQDLITLADLGEPSHLLQSNLDDIVSSTNFDSEIAALTSFSSDVDNIENINLEVLGAESDTDFSSNDSVQDPNFLPNNDSDILSETSNQQRKKAKRGRSDKSQWKYEQQKSKRMKGEKYLGRRRNEEGKIV</sequence>
<accession>A0A9N9RAY5</accession>
<evidence type="ECO:0000256" key="1">
    <source>
        <dbReference type="SAM" id="MobiDB-lite"/>
    </source>
</evidence>
<name>A0A9N9RAY5_9NEOP</name>
<reference evidence="2" key="1">
    <citation type="submission" date="2021-12" db="EMBL/GenBank/DDBJ databases">
        <authorList>
            <person name="King R."/>
        </authorList>
    </citation>
    <scope>NUCLEOTIDE SEQUENCE</scope>
</reference>
<protein>
    <submittedName>
        <fullName evidence="2">Uncharacterized protein</fullName>
    </submittedName>
</protein>
<keyword evidence="3" id="KW-1185">Reference proteome</keyword>
<feature type="compositionally biased region" description="Basic and acidic residues" evidence="1">
    <location>
        <begin position="446"/>
        <end position="460"/>
    </location>
</feature>
<organism evidence="2 3">
    <name type="scientific">Diatraea saccharalis</name>
    <name type="common">sugarcane borer</name>
    <dbReference type="NCBI Taxonomy" id="40085"/>
    <lineage>
        <taxon>Eukaryota</taxon>
        <taxon>Metazoa</taxon>
        <taxon>Ecdysozoa</taxon>
        <taxon>Arthropoda</taxon>
        <taxon>Hexapoda</taxon>
        <taxon>Insecta</taxon>
        <taxon>Pterygota</taxon>
        <taxon>Neoptera</taxon>
        <taxon>Endopterygota</taxon>
        <taxon>Lepidoptera</taxon>
        <taxon>Glossata</taxon>
        <taxon>Ditrysia</taxon>
        <taxon>Pyraloidea</taxon>
        <taxon>Crambidae</taxon>
        <taxon>Crambinae</taxon>
        <taxon>Diatraea</taxon>
    </lineage>
</organism>
<feature type="region of interest" description="Disordered" evidence="1">
    <location>
        <begin position="544"/>
        <end position="614"/>
    </location>
</feature>
<proteinExistence type="predicted"/>
<feature type="compositionally biased region" description="Basic and acidic residues" evidence="1">
    <location>
        <begin position="580"/>
        <end position="614"/>
    </location>
</feature>